<evidence type="ECO:0000313" key="4">
    <source>
        <dbReference type="Proteomes" id="UP001168579"/>
    </source>
</evidence>
<evidence type="ECO:0000256" key="1">
    <source>
        <dbReference type="PROSITE-ProRule" id="PRU00169"/>
    </source>
</evidence>
<feature type="modified residue" description="4-aspartylphosphate" evidence="1">
    <location>
        <position position="63"/>
    </location>
</feature>
<name>A0ABT8RNG9_9FLAO</name>
<dbReference type="PROSITE" id="PS50110">
    <property type="entry name" value="RESPONSE_REGULATORY"/>
    <property type="match status" value="1"/>
</dbReference>
<evidence type="ECO:0000259" key="2">
    <source>
        <dbReference type="PROSITE" id="PS50110"/>
    </source>
</evidence>
<dbReference type="RefSeq" id="WP_304435087.1">
    <property type="nucleotide sequence ID" value="NZ_JAUKUC010000001.1"/>
</dbReference>
<dbReference type="SUPFAM" id="SSF52172">
    <property type="entry name" value="CheY-like"/>
    <property type="match status" value="1"/>
</dbReference>
<sequence>MTKISEITIIDDDAITVFGLRKLISLAVECDIIESYANGLLAIDAMKEKLHKNKSIPKILFLDINMPIMDGWEFLEAFIQLPIKDRVRINIVTSSIDPYDKKQWEHYRTKSHHLITFNQKPIDKSKIEDITKIAESVN</sequence>
<comment type="caution">
    <text evidence="3">The sequence shown here is derived from an EMBL/GenBank/DDBJ whole genome shotgun (WGS) entry which is preliminary data.</text>
</comment>
<feature type="domain" description="Response regulatory" evidence="2">
    <location>
        <begin position="6"/>
        <end position="135"/>
    </location>
</feature>
<evidence type="ECO:0000313" key="3">
    <source>
        <dbReference type="EMBL" id="MDO1511889.1"/>
    </source>
</evidence>
<keyword evidence="1" id="KW-0597">Phosphoprotein</keyword>
<reference evidence="3" key="1">
    <citation type="journal article" date="2014" name="Int. J. Syst. Evol. Microbiol.">
        <title>Complete genome of a new Firmicutes species belonging to the dominant human colonic microbiota ('Ruminococcus bicirculans') reveals two chromosomes and a selective capacity to utilize plant glucans.</title>
        <authorList>
            <consortium name="NISC Comparative Sequencing Program"/>
            <person name="Wegmann U."/>
            <person name="Louis P."/>
            <person name="Goesmann A."/>
            <person name="Henrissat B."/>
            <person name="Duncan S.H."/>
            <person name="Flint H.J."/>
        </authorList>
    </citation>
    <scope>NUCLEOTIDE SEQUENCE</scope>
    <source>
        <strain evidence="3">CECT 8869</strain>
    </source>
</reference>
<dbReference type="Proteomes" id="UP001168579">
    <property type="component" value="Unassembled WGS sequence"/>
</dbReference>
<organism evidence="3 4">
    <name type="scientific">Maribacter confluentis</name>
    <dbReference type="NCBI Taxonomy" id="1656093"/>
    <lineage>
        <taxon>Bacteria</taxon>
        <taxon>Pseudomonadati</taxon>
        <taxon>Bacteroidota</taxon>
        <taxon>Flavobacteriia</taxon>
        <taxon>Flavobacteriales</taxon>
        <taxon>Flavobacteriaceae</taxon>
        <taxon>Maribacter</taxon>
    </lineage>
</organism>
<dbReference type="InterPro" id="IPR011006">
    <property type="entry name" value="CheY-like_superfamily"/>
</dbReference>
<protein>
    <submittedName>
        <fullName evidence="3">Response regulator</fullName>
    </submittedName>
</protein>
<accession>A0ABT8RNG9</accession>
<gene>
    <name evidence="3" type="ORF">Q2T41_04340</name>
</gene>
<dbReference type="Pfam" id="PF00072">
    <property type="entry name" value="Response_reg"/>
    <property type="match status" value="1"/>
</dbReference>
<keyword evidence="4" id="KW-1185">Reference proteome</keyword>
<proteinExistence type="predicted"/>
<reference evidence="3" key="2">
    <citation type="submission" date="2023-06" db="EMBL/GenBank/DDBJ databases">
        <authorList>
            <person name="Lucena T."/>
            <person name="Sun Q."/>
        </authorList>
    </citation>
    <scope>NUCLEOTIDE SEQUENCE</scope>
    <source>
        <strain evidence="3">CECT 8869</strain>
    </source>
</reference>
<dbReference type="Gene3D" id="3.40.50.2300">
    <property type="match status" value="1"/>
</dbReference>
<dbReference type="EMBL" id="JAUKUC010000001">
    <property type="protein sequence ID" value="MDO1511889.1"/>
    <property type="molecule type" value="Genomic_DNA"/>
</dbReference>
<dbReference type="InterPro" id="IPR001789">
    <property type="entry name" value="Sig_transdc_resp-reg_receiver"/>
</dbReference>